<dbReference type="Gene3D" id="3.30.460.10">
    <property type="entry name" value="Beta Polymerase, domain 2"/>
    <property type="match status" value="1"/>
</dbReference>
<sequence>MPALESSIDAVRVAAKAANEAKAIDIIAFDVSETLFITDAFLVASGDNERQVLSIADKVERELQVQLGLKPSAREGVEEARWILLDYSDFVVHIMHKESRKFYDMERLWKDSVPIDLQLEHPLFSQSTESNGEIAPASE</sequence>
<keyword evidence="2" id="KW-0810">Translation regulation</keyword>
<evidence type="ECO:0000313" key="4">
    <source>
        <dbReference type="Proteomes" id="UP001321748"/>
    </source>
</evidence>
<dbReference type="PANTHER" id="PTHR21043">
    <property type="entry name" value="IOJAP SUPERFAMILY ORTHOLOG"/>
    <property type="match status" value="1"/>
</dbReference>
<name>A0ABM8BDC8_9BIFI</name>
<keyword evidence="4" id="KW-1185">Reference proteome</keyword>
<keyword evidence="2" id="KW-0963">Cytoplasm</keyword>
<reference evidence="3 4" key="1">
    <citation type="journal article" date="2023" name="Microbiol. Spectr.">
        <title>Symbiosis of Carpenter Bees with Uncharacterized Lactic Acid Bacteria Showing NAD Auxotrophy.</title>
        <authorList>
            <person name="Kawasaki S."/>
            <person name="Ozawa K."/>
            <person name="Mori T."/>
            <person name="Yamamoto A."/>
            <person name="Ito M."/>
            <person name="Ohkuma M."/>
            <person name="Sakamoto M."/>
            <person name="Matsutani M."/>
        </authorList>
    </citation>
    <scope>NUCLEOTIDE SEQUENCE [LARGE SCALE GENOMIC DNA]</scope>
    <source>
        <strain evidence="3 4">KimH</strain>
    </source>
</reference>
<evidence type="ECO:0000313" key="3">
    <source>
        <dbReference type="EMBL" id="BDR54735.1"/>
    </source>
</evidence>
<comment type="function">
    <text evidence="2">Functions as a ribosomal silencing factor. Interacts with ribosomal protein uL14 (rplN), blocking formation of intersubunit bridge B8. Prevents association of the 30S and 50S ribosomal subunits and the formation of functional ribosomes, thus repressing translation.</text>
</comment>
<organism evidence="3 4">
    <name type="scientific">Bombiscardovia apis</name>
    <dbReference type="NCBI Taxonomy" id="2932182"/>
    <lineage>
        <taxon>Bacteria</taxon>
        <taxon>Bacillati</taxon>
        <taxon>Actinomycetota</taxon>
        <taxon>Actinomycetes</taxon>
        <taxon>Bifidobacteriales</taxon>
        <taxon>Bifidobacteriaceae</taxon>
        <taxon>Bombiscardovia</taxon>
    </lineage>
</organism>
<dbReference type="NCBIfam" id="TIGR00090">
    <property type="entry name" value="rsfS_iojap_ybeB"/>
    <property type="match status" value="1"/>
</dbReference>
<dbReference type="InterPro" id="IPR004394">
    <property type="entry name" value="Iojap/RsfS/C7orf30"/>
</dbReference>
<protein>
    <recommendedName>
        <fullName evidence="2">Ribosomal silencing factor RsfS</fullName>
    </recommendedName>
</protein>
<dbReference type="RefSeq" id="WP_317642251.1">
    <property type="nucleotide sequence ID" value="NZ_AP026800.1"/>
</dbReference>
<proteinExistence type="inferred from homology"/>
<gene>
    <name evidence="2 3" type="primary">rsfS</name>
    <name evidence="3" type="ORF">KIMH_08460</name>
</gene>
<dbReference type="HAMAP" id="MF_01477">
    <property type="entry name" value="Iojap_RsfS"/>
    <property type="match status" value="1"/>
</dbReference>
<dbReference type="Proteomes" id="UP001321748">
    <property type="component" value="Chromosome"/>
</dbReference>
<comment type="similarity">
    <text evidence="1 2">Belongs to the Iojap/RsfS family.</text>
</comment>
<keyword evidence="2" id="KW-0678">Repressor</keyword>
<comment type="subunit">
    <text evidence="2">Interacts with ribosomal protein uL14 (rplN).</text>
</comment>
<dbReference type="EMBL" id="AP026800">
    <property type="protein sequence ID" value="BDR54735.1"/>
    <property type="molecule type" value="Genomic_DNA"/>
</dbReference>
<comment type="subcellular location">
    <subcellularLocation>
        <location evidence="2">Cytoplasm</location>
    </subcellularLocation>
</comment>
<evidence type="ECO:0000256" key="2">
    <source>
        <dbReference type="HAMAP-Rule" id="MF_01477"/>
    </source>
</evidence>
<dbReference type="Pfam" id="PF02410">
    <property type="entry name" value="RsfS"/>
    <property type="match status" value="1"/>
</dbReference>
<dbReference type="SUPFAM" id="SSF81301">
    <property type="entry name" value="Nucleotidyltransferase"/>
    <property type="match status" value="1"/>
</dbReference>
<dbReference type="PANTHER" id="PTHR21043:SF0">
    <property type="entry name" value="MITOCHONDRIAL ASSEMBLY OF RIBOSOMAL LARGE SUBUNIT PROTEIN 1"/>
    <property type="match status" value="1"/>
</dbReference>
<dbReference type="InterPro" id="IPR043519">
    <property type="entry name" value="NT_sf"/>
</dbReference>
<accession>A0ABM8BDC8</accession>
<evidence type="ECO:0000256" key="1">
    <source>
        <dbReference type="ARBA" id="ARBA00010574"/>
    </source>
</evidence>